<evidence type="ECO:0000256" key="1">
    <source>
        <dbReference type="SAM" id="MobiDB-lite"/>
    </source>
</evidence>
<dbReference type="Proteomes" id="UP001500466">
    <property type="component" value="Unassembled WGS sequence"/>
</dbReference>
<evidence type="ECO:0000313" key="3">
    <source>
        <dbReference type="EMBL" id="GAA4954659.1"/>
    </source>
</evidence>
<keyword evidence="4" id="KW-1185">Reference proteome</keyword>
<dbReference type="Gene3D" id="3.90.1570.10">
    <property type="entry name" value="tt1808, chain A"/>
    <property type="match status" value="1"/>
</dbReference>
<sequence>MTASKASDAEARGETLEYHDGPLIDDRVGPPGGRLEGHLGSWTVDELLDRNQHDRRSRIELVGGALIVSPSPSWLHQVASFELTVQIKSGIRAAKSPFGIAEAVNVRTADELFIPDIVVADAEAVRNGPVAVSMEDVLLIVEIVSPSNAMVDRHLKPGAYAELGLEHYWRLEPATATPELIVHTLAGGAYKETGRVSGTAEIPVGEHFVVQVDVPALLGLD</sequence>
<dbReference type="RefSeq" id="WP_345674551.1">
    <property type="nucleotide sequence ID" value="NZ_BAABHS010000004.1"/>
</dbReference>
<dbReference type="CDD" id="cd06260">
    <property type="entry name" value="DUF820-like"/>
    <property type="match status" value="1"/>
</dbReference>
<protein>
    <recommendedName>
        <fullName evidence="2">Putative restriction endonuclease domain-containing protein</fullName>
    </recommendedName>
</protein>
<dbReference type="EMBL" id="BAABHS010000004">
    <property type="protein sequence ID" value="GAA4954659.1"/>
    <property type="molecule type" value="Genomic_DNA"/>
</dbReference>
<name>A0ABP9H2J8_9ACTN</name>
<evidence type="ECO:0000259" key="2">
    <source>
        <dbReference type="Pfam" id="PF05685"/>
    </source>
</evidence>
<evidence type="ECO:0000313" key="4">
    <source>
        <dbReference type="Proteomes" id="UP001500466"/>
    </source>
</evidence>
<proteinExistence type="predicted"/>
<feature type="region of interest" description="Disordered" evidence="1">
    <location>
        <begin position="1"/>
        <end position="27"/>
    </location>
</feature>
<dbReference type="InterPro" id="IPR008538">
    <property type="entry name" value="Uma2"/>
</dbReference>
<comment type="caution">
    <text evidence="3">The sequence shown here is derived from an EMBL/GenBank/DDBJ whole genome shotgun (WGS) entry which is preliminary data.</text>
</comment>
<reference evidence="4" key="1">
    <citation type="journal article" date="2019" name="Int. J. Syst. Evol. Microbiol.">
        <title>The Global Catalogue of Microorganisms (GCM) 10K type strain sequencing project: providing services to taxonomists for standard genome sequencing and annotation.</title>
        <authorList>
            <consortium name="The Broad Institute Genomics Platform"/>
            <consortium name="The Broad Institute Genome Sequencing Center for Infectious Disease"/>
            <person name="Wu L."/>
            <person name="Ma J."/>
        </authorList>
    </citation>
    <scope>NUCLEOTIDE SEQUENCE [LARGE SCALE GENOMIC DNA]</scope>
    <source>
        <strain evidence="4">JCM 17986</strain>
    </source>
</reference>
<organism evidence="3 4">
    <name type="scientific">Yinghuangia aomiensis</name>
    <dbReference type="NCBI Taxonomy" id="676205"/>
    <lineage>
        <taxon>Bacteria</taxon>
        <taxon>Bacillati</taxon>
        <taxon>Actinomycetota</taxon>
        <taxon>Actinomycetes</taxon>
        <taxon>Kitasatosporales</taxon>
        <taxon>Streptomycetaceae</taxon>
        <taxon>Yinghuangia</taxon>
    </lineage>
</organism>
<accession>A0ABP9H2J8</accession>
<dbReference type="PANTHER" id="PTHR35400">
    <property type="entry name" value="SLR1083 PROTEIN"/>
    <property type="match status" value="1"/>
</dbReference>
<dbReference type="SUPFAM" id="SSF52980">
    <property type="entry name" value="Restriction endonuclease-like"/>
    <property type="match status" value="1"/>
</dbReference>
<feature type="compositionally biased region" description="Basic and acidic residues" evidence="1">
    <location>
        <begin position="7"/>
        <end position="27"/>
    </location>
</feature>
<dbReference type="PANTHER" id="PTHR35400:SF3">
    <property type="entry name" value="SLL1072 PROTEIN"/>
    <property type="match status" value="1"/>
</dbReference>
<dbReference type="InterPro" id="IPR012296">
    <property type="entry name" value="Nuclease_put_TT1808"/>
</dbReference>
<feature type="domain" description="Putative restriction endonuclease" evidence="2">
    <location>
        <begin position="48"/>
        <end position="204"/>
    </location>
</feature>
<dbReference type="Pfam" id="PF05685">
    <property type="entry name" value="Uma2"/>
    <property type="match status" value="1"/>
</dbReference>
<gene>
    <name evidence="3" type="ORF">GCM10023205_15540</name>
</gene>
<dbReference type="InterPro" id="IPR011335">
    <property type="entry name" value="Restrct_endonuc-II-like"/>
</dbReference>